<dbReference type="EMBL" id="QZEY01000002">
    <property type="protein sequence ID" value="RJL34075.1"/>
    <property type="molecule type" value="Genomic_DNA"/>
</dbReference>
<protein>
    <submittedName>
        <fullName evidence="3">Alpha/beta fold hydrolase</fullName>
    </submittedName>
</protein>
<feature type="domain" description="AB hydrolase-1" evidence="2">
    <location>
        <begin position="22"/>
        <end position="265"/>
    </location>
</feature>
<gene>
    <name evidence="3" type="ORF">D5H75_06165</name>
</gene>
<dbReference type="Proteomes" id="UP000265768">
    <property type="component" value="Unassembled WGS sequence"/>
</dbReference>
<dbReference type="GO" id="GO:0016787">
    <property type="term" value="F:hydrolase activity"/>
    <property type="evidence" value="ECO:0007669"/>
    <property type="project" value="UniProtKB-KW"/>
</dbReference>
<reference evidence="3 4" key="1">
    <citation type="submission" date="2018-09" db="EMBL/GenBank/DDBJ databases">
        <title>YIM 75507 draft genome.</title>
        <authorList>
            <person name="Tang S."/>
            <person name="Feng Y."/>
        </authorList>
    </citation>
    <scope>NUCLEOTIDE SEQUENCE [LARGE SCALE GENOMIC DNA]</scope>
    <source>
        <strain evidence="3 4">YIM 75507</strain>
    </source>
</reference>
<feature type="region of interest" description="Disordered" evidence="1">
    <location>
        <begin position="279"/>
        <end position="302"/>
    </location>
</feature>
<dbReference type="Pfam" id="PF12697">
    <property type="entry name" value="Abhydrolase_6"/>
    <property type="match status" value="1"/>
</dbReference>
<keyword evidence="3" id="KW-0378">Hydrolase</keyword>
<evidence type="ECO:0000313" key="4">
    <source>
        <dbReference type="Proteomes" id="UP000265768"/>
    </source>
</evidence>
<name>A0A3A4AW22_9ACTN</name>
<evidence type="ECO:0000313" key="3">
    <source>
        <dbReference type="EMBL" id="RJL34075.1"/>
    </source>
</evidence>
<dbReference type="RefSeq" id="WP_119925375.1">
    <property type="nucleotide sequence ID" value="NZ_QZEY01000002.1"/>
</dbReference>
<dbReference type="SUPFAM" id="SSF53474">
    <property type="entry name" value="alpha/beta-Hydrolases"/>
    <property type="match status" value="1"/>
</dbReference>
<organism evidence="3 4">
    <name type="scientific">Bailinhaonella thermotolerans</name>
    <dbReference type="NCBI Taxonomy" id="1070861"/>
    <lineage>
        <taxon>Bacteria</taxon>
        <taxon>Bacillati</taxon>
        <taxon>Actinomycetota</taxon>
        <taxon>Actinomycetes</taxon>
        <taxon>Streptosporangiales</taxon>
        <taxon>Streptosporangiaceae</taxon>
        <taxon>Bailinhaonella</taxon>
    </lineage>
</organism>
<dbReference type="Gene3D" id="3.40.50.1820">
    <property type="entry name" value="alpha/beta hydrolase"/>
    <property type="match status" value="1"/>
</dbReference>
<evidence type="ECO:0000259" key="2">
    <source>
        <dbReference type="Pfam" id="PF12697"/>
    </source>
</evidence>
<comment type="caution">
    <text evidence="3">The sequence shown here is derived from an EMBL/GenBank/DDBJ whole genome shotgun (WGS) entry which is preliminary data.</text>
</comment>
<proteinExistence type="predicted"/>
<dbReference type="OrthoDB" id="27092at2"/>
<dbReference type="PRINTS" id="PR00111">
    <property type="entry name" value="ABHYDROLASE"/>
</dbReference>
<feature type="compositionally biased region" description="Low complexity" evidence="1">
    <location>
        <begin position="291"/>
        <end position="302"/>
    </location>
</feature>
<keyword evidence="4" id="KW-1185">Reference proteome</keyword>
<dbReference type="InterPro" id="IPR000073">
    <property type="entry name" value="AB_hydrolase_1"/>
</dbReference>
<dbReference type="AlphaFoldDB" id="A0A3A4AW22"/>
<accession>A0A3A4AW22</accession>
<dbReference type="InterPro" id="IPR029058">
    <property type="entry name" value="AB_hydrolase_fold"/>
</dbReference>
<evidence type="ECO:0000256" key="1">
    <source>
        <dbReference type="SAM" id="MobiDB-lite"/>
    </source>
</evidence>
<sequence length="323" mass="34179">METFGYGGHPVAYVRRGAGDPVILLHNGGMSHAIWRHQIEALARSREVFALDLPGYGRSPGPPGGLTLHGYADLLGAFAGHVARGPVALAGNCMGAAISLTYARRRPAAVSALVLVNPLTEATFTRGVLGGLHLAGRYAPGIARPVARAAARWRVPEKAARRMLRLQLGRGDGELTRDPELLACWANPHQIRTLTGTLQDMSSYGALDRIGPGEDLPPLYVIWGGRNRILPARAGARLVARLRPRAAVNLRDAGHLPMLEAPETVTGLIERFLADAGTAPARRSRSRSRSQEQVPAEARAVAAQAQAAATEAQAAAADARDGA</sequence>
<dbReference type="PANTHER" id="PTHR46438">
    <property type="entry name" value="ALPHA/BETA-HYDROLASES SUPERFAMILY PROTEIN"/>
    <property type="match status" value="1"/>
</dbReference>